<dbReference type="EMBL" id="NBSK02000001">
    <property type="protein sequence ID" value="KAJ0225162.1"/>
    <property type="molecule type" value="Genomic_DNA"/>
</dbReference>
<dbReference type="GO" id="GO:0009860">
    <property type="term" value="P:pollen tube growth"/>
    <property type="evidence" value="ECO:0000318"/>
    <property type="project" value="GO_Central"/>
</dbReference>
<dbReference type="CDD" id="cd00132">
    <property type="entry name" value="CRIB"/>
    <property type="match status" value="1"/>
</dbReference>
<accession>A0A9R1WLX3</accession>
<reference evidence="2 3" key="1">
    <citation type="journal article" date="2017" name="Nat. Commun.">
        <title>Genome assembly with in vitro proximity ligation data and whole-genome triplication in lettuce.</title>
        <authorList>
            <person name="Reyes-Chin-Wo S."/>
            <person name="Wang Z."/>
            <person name="Yang X."/>
            <person name="Kozik A."/>
            <person name="Arikit S."/>
            <person name="Song C."/>
            <person name="Xia L."/>
            <person name="Froenicke L."/>
            <person name="Lavelle D.O."/>
            <person name="Truco M.J."/>
            <person name="Xia R."/>
            <person name="Zhu S."/>
            <person name="Xu C."/>
            <person name="Xu H."/>
            <person name="Xu X."/>
            <person name="Cox K."/>
            <person name="Korf I."/>
            <person name="Meyers B.C."/>
            <person name="Michelmore R.W."/>
        </authorList>
    </citation>
    <scope>NUCLEOTIDE SEQUENCE [LARGE SCALE GENOMIC DNA]</scope>
    <source>
        <strain evidence="3">cv. Salinas</strain>
        <tissue evidence="2">Seedlings</tissue>
    </source>
</reference>
<evidence type="ECO:0000313" key="3">
    <source>
        <dbReference type="Proteomes" id="UP000235145"/>
    </source>
</evidence>
<keyword evidence="3" id="KW-1185">Reference proteome</keyword>
<dbReference type="PROSITE" id="PS50108">
    <property type="entry name" value="CRIB"/>
    <property type="match status" value="1"/>
</dbReference>
<dbReference type="InterPro" id="IPR000095">
    <property type="entry name" value="CRIB_dom"/>
</dbReference>
<proteinExistence type="predicted"/>
<comment type="caution">
    <text evidence="2">The sequence shown here is derived from an EMBL/GenBank/DDBJ whole genome shotgun (WGS) entry which is preliminary data.</text>
</comment>
<dbReference type="Proteomes" id="UP000235145">
    <property type="component" value="Unassembled WGS sequence"/>
</dbReference>
<sequence>MVIFLVAMKEKKTSFVVLPFYMGCLSQITTCEKNSSQSRTKAMAESNQVATSMVVEGESSSSMVKLKRSWSYVAPRRSNITTVMDKLVKLTFRSFARVFAYKDIEDIKTETEMEIGFPTDVKHVTHIGYDGSMTTNPEKIWDHFQLQPLETHSFPSLSLKQLIEPTMANRAEGPTTL</sequence>
<evidence type="ECO:0000313" key="2">
    <source>
        <dbReference type="EMBL" id="KAJ0225162.1"/>
    </source>
</evidence>
<organism evidence="2 3">
    <name type="scientific">Lactuca sativa</name>
    <name type="common">Garden lettuce</name>
    <dbReference type="NCBI Taxonomy" id="4236"/>
    <lineage>
        <taxon>Eukaryota</taxon>
        <taxon>Viridiplantae</taxon>
        <taxon>Streptophyta</taxon>
        <taxon>Embryophyta</taxon>
        <taxon>Tracheophyta</taxon>
        <taxon>Spermatophyta</taxon>
        <taxon>Magnoliopsida</taxon>
        <taxon>eudicotyledons</taxon>
        <taxon>Gunneridae</taxon>
        <taxon>Pentapetalae</taxon>
        <taxon>asterids</taxon>
        <taxon>campanulids</taxon>
        <taxon>Asterales</taxon>
        <taxon>Asteraceae</taxon>
        <taxon>Cichorioideae</taxon>
        <taxon>Cichorieae</taxon>
        <taxon>Lactucinae</taxon>
        <taxon>Lactuca</taxon>
    </lineage>
</organism>
<evidence type="ECO:0000259" key="1">
    <source>
        <dbReference type="PROSITE" id="PS50108"/>
    </source>
</evidence>
<gene>
    <name evidence="2" type="ORF">LSAT_V11C100027960</name>
</gene>
<dbReference type="PANTHER" id="PTHR46931:SF19">
    <property type="entry name" value="CRIB DOMAIN-CONTAINING PROTEIN"/>
    <property type="match status" value="1"/>
</dbReference>
<dbReference type="PANTHER" id="PTHR46931">
    <property type="entry name" value="CRIB DOMAIN-CONTAINING PROTEIN RIC2"/>
    <property type="match status" value="1"/>
</dbReference>
<dbReference type="GO" id="GO:0005886">
    <property type="term" value="C:plasma membrane"/>
    <property type="evidence" value="ECO:0000318"/>
    <property type="project" value="GO_Central"/>
</dbReference>
<protein>
    <recommendedName>
        <fullName evidence="1">CRIB domain-containing protein</fullName>
    </recommendedName>
</protein>
<dbReference type="InterPro" id="IPR044509">
    <property type="entry name" value="RIC2/4"/>
</dbReference>
<name>A0A9R1WLX3_LACSA</name>
<feature type="domain" description="CRIB" evidence="1">
    <location>
        <begin position="115"/>
        <end position="128"/>
    </location>
</feature>
<dbReference type="AlphaFoldDB" id="A0A9R1WLX3"/>